<feature type="coiled-coil region" evidence="1">
    <location>
        <begin position="361"/>
        <end position="388"/>
    </location>
</feature>
<organism evidence="3 4">
    <name type="scientific">Pedobacter rhizosphaerae</name>
    <dbReference type="NCBI Taxonomy" id="390241"/>
    <lineage>
        <taxon>Bacteria</taxon>
        <taxon>Pseudomonadati</taxon>
        <taxon>Bacteroidota</taxon>
        <taxon>Sphingobacteriia</taxon>
        <taxon>Sphingobacteriales</taxon>
        <taxon>Sphingobacteriaceae</taxon>
        <taxon>Pedobacter</taxon>
    </lineage>
</organism>
<feature type="chain" id="PRO_5011531665" evidence="2">
    <location>
        <begin position="20"/>
        <end position="389"/>
    </location>
</feature>
<name>A0A1H9VET2_9SPHI</name>
<gene>
    <name evidence="3" type="ORF">SAMN04488023_1426</name>
</gene>
<evidence type="ECO:0000313" key="3">
    <source>
        <dbReference type="EMBL" id="SES20061.1"/>
    </source>
</evidence>
<evidence type="ECO:0000256" key="2">
    <source>
        <dbReference type="SAM" id="SignalP"/>
    </source>
</evidence>
<dbReference type="OrthoDB" id="655527at2"/>
<proteinExistence type="predicted"/>
<dbReference type="EMBL" id="FOGG01000042">
    <property type="protein sequence ID" value="SES20061.1"/>
    <property type="molecule type" value="Genomic_DNA"/>
</dbReference>
<reference evidence="3 4" key="1">
    <citation type="submission" date="2016-10" db="EMBL/GenBank/DDBJ databases">
        <authorList>
            <person name="de Groot N.N."/>
        </authorList>
    </citation>
    <scope>NUCLEOTIDE SEQUENCE [LARGE SCALE GENOMIC DNA]</scope>
    <source>
        <strain evidence="3 4">DSM 18610</strain>
    </source>
</reference>
<keyword evidence="2" id="KW-0732">Signal</keyword>
<evidence type="ECO:0000313" key="4">
    <source>
        <dbReference type="Proteomes" id="UP000199572"/>
    </source>
</evidence>
<feature type="signal peptide" evidence="2">
    <location>
        <begin position="1"/>
        <end position="19"/>
    </location>
</feature>
<dbReference type="Proteomes" id="UP000199572">
    <property type="component" value="Unassembled WGS sequence"/>
</dbReference>
<sequence length="389" mass="41716">MKRNILIVGALFISTVAFSQTPVFNYNGAADVIFSYPPRGSGGRAFVHDDSNILTLNYGGDFTGGVRIGPNFHVAPDGSLRAGNAPYSANSKNSFNSYNSGQGAGLATGWITADFGSADNASDRLVFGVGYGGKAVIGTHNYNLNSWGGDLLISPDGGNVGIGTHSASSKLYVAGQTSSFNSAFGQIDHITSTKNYANFSSNNHGTLLISSNLYFKDNDDLKIANTHPTMAGAGILIPGNQRANQGGMIFYTSMPASVMEDQAFSGIAAMAIKPSGDIGIGTVTPKEKLSVNGKIRAHEIKVETDKWPDYVFMPEYKLPILSEVEKQIKANGHLPNMPSAKEVETNGLAVGEMVKLQQQKIEELTLYLIEQNKQMTEMKKEIEKLKKQK</sequence>
<keyword evidence="4" id="KW-1185">Reference proteome</keyword>
<dbReference type="RefSeq" id="WP_090888643.1">
    <property type="nucleotide sequence ID" value="NZ_FOGG01000042.1"/>
</dbReference>
<evidence type="ECO:0000256" key="1">
    <source>
        <dbReference type="SAM" id="Coils"/>
    </source>
</evidence>
<dbReference type="AlphaFoldDB" id="A0A1H9VET2"/>
<dbReference type="STRING" id="390241.SAMN04488023_1426"/>
<protein>
    <submittedName>
        <fullName evidence="3">Uncharacterized protein</fullName>
    </submittedName>
</protein>
<accession>A0A1H9VET2</accession>
<keyword evidence="1" id="KW-0175">Coiled coil</keyword>